<dbReference type="Pfam" id="PF10320">
    <property type="entry name" value="7TM_GPCR_Srsx"/>
    <property type="match status" value="2"/>
</dbReference>
<feature type="transmembrane region" description="Helical" evidence="5">
    <location>
        <begin position="53"/>
        <end position="74"/>
    </location>
</feature>
<keyword evidence="4 5" id="KW-0472">Membrane</keyword>
<feature type="transmembrane region" description="Helical" evidence="5">
    <location>
        <begin position="310"/>
        <end position="330"/>
    </location>
</feature>
<feature type="transmembrane region" description="Helical" evidence="5">
    <location>
        <begin position="150"/>
        <end position="170"/>
    </location>
</feature>
<reference evidence="7" key="2">
    <citation type="submission" date="2020-10" db="UniProtKB">
        <authorList>
            <consortium name="WormBaseParasite"/>
        </authorList>
    </citation>
    <scope>IDENTIFICATION</scope>
</reference>
<feature type="transmembrane region" description="Helical" evidence="5">
    <location>
        <begin position="86"/>
        <end position="104"/>
    </location>
</feature>
<sequence>MPGSVLSYVYIFPYFYTTVAIYIITIIQYLAIWITTFNKRKQIPGYMRIMKPITINVIVSLFGWLANVGFEIVATKMTWNPTVAEFWGGIGINLAVASEFWVYFTFNRSSTCHYLIISRAIFDVCHQSGHFVTATLMFRGQETIFHNYCFAMELIPFFAILGTPIITLAIGIDRFLVFHFREFHNRLNVKIYLTVIYCFAIFYAVVLIVLFYTTTTDMGKQVFCAPGSIITIDYAFAYLYTNMALYLVSIALYLSIWITAYMNRSLLAGCMHIMKPITIILGVQLFGWVSNFALSVIATSSNWDPKIFPLWGGIGINAAVASEYWIYNIYK</sequence>
<dbReference type="Gene3D" id="1.20.1070.10">
    <property type="entry name" value="Rhodopsin 7-helix transmembrane proteins"/>
    <property type="match status" value="1"/>
</dbReference>
<dbReference type="AlphaFoldDB" id="A0A7E4ZUA4"/>
<evidence type="ECO:0000256" key="4">
    <source>
        <dbReference type="ARBA" id="ARBA00023136"/>
    </source>
</evidence>
<protein>
    <submittedName>
        <fullName evidence="7">G protein-coupled receptor</fullName>
    </submittedName>
</protein>
<dbReference type="InterPro" id="IPR047130">
    <property type="entry name" value="7TM_GPCR_Srsx_nematod"/>
</dbReference>
<feature type="transmembrane region" description="Helical" evidence="5">
    <location>
        <begin position="12"/>
        <end position="32"/>
    </location>
</feature>
<dbReference type="PANTHER" id="PTHR23360">
    <property type="entry name" value="G-PROTEIN COUPLED RECEPTORS FAMILY 1 PROFILE DOMAIN-CONTAINING PROTEIN-RELATED"/>
    <property type="match status" value="1"/>
</dbReference>
<feature type="transmembrane region" description="Helical" evidence="5">
    <location>
        <begin position="116"/>
        <end position="138"/>
    </location>
</feature>
<dbReference type="InterPro" id="IPR019424">
    <property type="entry name" value="7TM_GPCR_Srsx"/>
</dbReference>
<evidence type="ECO:0000256" key="2">
    <source>
        <dbReference type="ARBA" id="ARBA00022692"/>
    </source>
</evidence>
<feature type="transmembrane region" description="Helical" evidence="5">
    <location>
        <begin position="234"/>
        <end position="256"/>
    </location>
</feature>
<evidence type="ECO:0000256" key="1">
    <source>
        <dbReference type="ARBA" id="ARBA00004370"/>
    </source>
</evidence>
<evidence type="ECO:0000256" key="5">
    <source>
        <dbReference type="SAM" id="Phobius"/>
    </source>
</evidence>
<proteinExistence type="predicted"/>
<organism evidence="6 7">
    <name type="scientific">Panagrellus redivivus</name>
    <name type="common">Microworm</name>
    <dbReference type="NCBI Taxonomy" id="6233"/>
    <lineage>
        <taxon>Eukaryota</taxon>
        <taxon>Metazoa</taxon>
        <taxon>Ecdysozoa</taxon>
        <taxon>Nematoda</taxon>
        <taxon>Chromadorea</taxon>
        <taxon>Rhabditida</taxon>
        <taxon>Tylenchina</taxon>
        <taxon>Panagrolaimomorpha</taxon>
        <taxon>Panagrolaimoidea</taxon>
        <taxon>Panagrolaimidae</taxon>
        <taxon>Panagrellus</taxon>
    </lineage>
</organism>
<dbReference type="GO" id="GO:0016020">
    <property type="term" value="C:membrane"/>
    <property type="evidence" value="ECO:0007669"/>
    <property type="project" value="UniProtKB-SubCell"/>
</dbReference>
<keyword evidence="2 5" id="KW-0812">Transmembrane</keyword>
<dbReference type="PANTHER" id="PTHR23360:SF5">
    <property type="entry name" value="G-PROTEIN COUPLED RECEPTORS FAMILY 1 PROFILE DOMAIN-CONTAINING PROTEIN"/>
    <property type="match status" value="1"/>
</dbReference>
<keyword evidence="3 5" id="KW-1133">Transmembrane helix</keyword>
<comment type="subcellular location">
    <subcellularLocation>
        <location evidence="1">Membrane</location>
    </subcellularLocation>
</comment>
<feature type="transmembrane region" description="Helical" evidence="5">
    <location>
        <begin position="191"/>
        <end position="214"/>
    </location>
</feature>
<dbReference type="GO" id="GO:0004930">
    <property type="term" value="F:G protein-coupled receptor activity"/>
    <property type="evidence" value="ECO:0007669"/>
    <property type="project" value="InterPro"/>
</dbReference>
<dbReference type="SUPFAM" id="SSF81321">
    <property type="entry name" value="Family A G protein-coupled receptor-like"/>
    <property type="match status" value="1"/>
</dbReference>
<reference evidence="6" key="1">
    <citation type="journal article" date="2013" name="Genetics">
        <title>The draft genome and transcriptome of Panagrellus redivivus are shaped by the harsh demands of a free-living lifestyle.</title>
        <authorList>
            <person name="Srinivasan J."/>
            <person name="Dillman A.R."/>
            <person name="Macchietto M.G."/>
            <person name="Heikkinen L."/>
            <person name="Lakso M."/>
            <person name="Fracchia K.M."/>
            <person name="Antoshechkin I."/>
            <person name="Mortazavi A."/>
            <person name="Wong G."/>
            <person name="Sternberg P.W."/>
        </authorList>
    </citation>
    <scope>NUCLEOTIDE SEQUENCE [LARGE SCALE GENOMIC DNA]</scope>
    <source>
        <strain evidence="6">MT8872</strain>
    </source>
</reference>
<name>A0A7E4ZUA4_PANRE</name>
<evidence type="ECO:0000256" key="3">
    <source>
        <dbReference type="ARBA" id="ARBA00022989"/>
    </source>
</evidence>
<evidence type="ECO:0000313" key="6">
    <source>
        <dbReference type="Proteomes" id="UP000492821"/>
    </source>
</evidence>
<evidence type="ECO:0000313" key="7">
    <source>
        <dbReference type="WBParaSite" id="Pan_g17687.t1"/>
    </source>
</evidence>
<dbReference type="Proteomes" id="UP000492821">
    <property type="component" value="Unassembled WGS sequence"/>
</dbReference>
<keyword evidence="6" id="KW-1185">Reference proteome</keyword>
<accession>A0A7E4ZUA4</accession>
<dbReference type="InterPro" id="IPR000276">
    <property type="entry name" value="GPCR_Rhodpsn"/>
</dbReference>
<dbReference type="SMART" id="SM01381">
    <property type="entry name" value="7TM_GPCR_Srsx"/>
    <property type="match status" value="1"/>
</dbReference>
<dbReference type="WBParaSite" id="Pan_g17687.t1">
    <property type="protein sequence ID" value="Pan_g17687.t1"/>
    <property type="gene ID" value="Pan_g17687"/>
</dbReference>